<accession>K0TPK3</accession>
<name>K0TPK3_THAOC</name>
<proteinExistence type="predicted"/>
<dbReference type="OrthoDB" id="195558at2759"/>
<sequence length="63" mass="7088">MAGDGRAKRLKTAEGGIAAAAATEVAELRRRNAELESENERLRRLRARNAELESEIEQLRRRA</sequence>
<evidence type="ECO:0000313" key="3">
    <source>
        <dbReference type="Proteomes" id="UP000266841"/>
    </source>
</evidence>
<feature type="non-terminal residue" evidence="2">
    <location>
        <position position="63"/>
    </location>
</feature>
<comment type="caution">
    <text evidence="2">The sequence shown here is derived from an EMBL/GenBank/DDBJ whole genome shotgun (WGS) entry which is preliminary data.</text>
</comment>
<dbReference type="Proteomes" id="UP000266841">
    <property type="component" value="Unassembled WGS sequence"/>
</dbReference>
<feature type="coiled-coil region" evidence="1">
    <location>
        <begin position="18"/>
        <end position="62"/>
    </location>
</feature>
<protein>
    <submittedName>
        <fullName evidence="2">Uncharacterized protein</fullName>
    </submittedName>
</protein>
<evidence type="ECO:0000313" key="2">
    <source>
        <dbReference type="EMBL" id="EJK78016.1"/>
    </source>
</evidence>
<reference evidence="2 3" key="1">
    <citation type="journal article" date="2012" name="Genome Biol.">
        <title>Genome and low-iron response of an oceanic diatom adapted to chronic iron limitation.</title>
        <authorList>
            <person name="Lommer M."/>
            <person name="Specht M."/>
            <person name="Roy A.S."/>
            <person name="Kraemer L."/>
            <person name="Andreson R."/>
            <person name="Gutowska M.A."/>
            <person name="Wolf J."/>
            <person name="Bergner S.V."/>
            <person name="Schilhabel M.B."/>
            <person name="Klostermeier U.C."/>
            <person name="Beiko R.G."/>
            <person name="Rosenstiel P."/>
            <person name="Hippler M."/>
            <person name="Laroche J."/>
        </authorList>
    </citation>
    <scope>NUCLEOTIDE SEQUENCE [LARGE SCALE GENOMIC DNA]</scope>
    <source>
        <strain evidence="2 3">CCMP1005</strain>
    </source>
</reference>
<keyword evidence="3" id="KW-1185">Reference proteome</keyword>
<dbReference type="AlphaFoldDB" id="K0TPK3"/>
<gene>
    <name evidence="2" type="ORF">THAOC_00109</name>
</gene>
<organism evidence="2 3">
    <name type="scientific">Thalassiosira oceanica</name>
    <name type="common">Marine diatom</name>
    <dbReference type="NCBI Taxonomy" id="159749"/>
    <lineage>
        <taxon>Eukaryota</taxon>
        <taxon>Sar</taxon>
        <taxon>Stramenopiles</taxon>
        <taxon>Ochrophyta</taxon>
        <taxon>Bacillariophyta</taxon>
        <taxon>Coscinodiscophyceae</taxon>
        <taxon>Thalassiosirophycidae</taxon>
        <taxon>Thalassiosirales</taxon>
        <taxon>Thalassiosiraceae</taxon>
        <taxon>Thalassiosira</taxon>
    </lineage>
</organism>
<evidence type="ECO:0000256" key="1">
    <source>
        <dbReference type="SAM" id="Coils"/>
    </source>
</evidence>
<keyword evidence="1" id="KW-0175">Coiled coil</keyword>
<dbReference type="EMBL" id="AGNL01000113">
    <property type="protein sequence ID" value="EJK78016.1"/>
    <property type="molecule type" value="Genomic_DNA"/>
</dbReference>